<dbReference type="InterPro" id="IPR010918">
    <property type="entry name" value="PurM-like_C_dom"/>
</dbReference>
<dbReference type="SUPFAM" id="SSF55326">
    <property type="entry name" value="PurM N-terminal domain-like"/>
    <property type="match status" value="1"/>
</dbReference>
<dbReference type="PANTHER" id="PTHR30303">
    <property type="entry name" value="HYDROGENASE ISOENZYMES FORMATION PROTEIN HYPE"/>
    <property type="match status" value="1"/>
</dbReference>
<dbReference type="Pfam" id="PF00586">
    <property type="entry name" value="AIRS"/>
    <property type="match status" value="1"/>
</dbReference>
<dbReference type="Pfam" id="PF02769">
    <property type="entry name" value="AIRS_C"/>
    <property type="match status" value="1"/>
</dbReference>
<dbReference type="InterPro" id="IPR016188">
    <property type="entry name" value="PurM-like_N"/>
</dbReference>
<name>A0A2H0FKS0_9BACT</name>
<dbReference type="EMBL" id="PCUC01000058">
    <property type="protein sequence ID" value="PIQ07179.1"/>
    <property type="molecule type" value="Genomic_DNA"/>
</dbReference>
<evidence type="ECO:0000259" key="3">
    <source>
        <dbReference type="Pfam" id="PF02769"/>
    </source>
</evidence>
<organism evidence="4 5">
    <name type="scientific">Candidatus Nealsonbacteria bacterium CG18_big_fil_WC_8_21_14_2_50_37_10</name>
    <dbReference type="NCBI Taxonomy" id="1974717"/>
    <lineage>
        <taxon>Bacteria</taxon>
        <taxon>Candidatus Nealsoniibacteriota</taxon>
    </lineage>
</organism>
<dbReference type="Proteomes" id="UP000230778">
    <property type="component" value="Unassembled WGS sequence"/>
</dbReference>
<feature type="domain" description="PurM-like C-terminal" evidence="3">
    <location>
        <begin position="154"/>
        <end position="309"/>
    </location>
</feature>
<evidence type="ECO:0000256" key="1">
    <source>
        <dbReference type="ARBA" id="ARBA00006243"/>
    </source>
</evidence>
<dbReference type="GO" id="GO:0051604">
    <property type="term" value="P:protein maturation"/>
    <property type="evidence" value="ECO:0007669"/>
    <property type="project" value="TreeGrafter"/>
</dbReference>
<feature type="domain" description="PurM-like N-terminal" evidence="2">
    <location>
        <begin position="36"/>
        <end position="137"/>
    </location>
</feature>
<comment type="similarity">
    <text evidence="1">Belongs to the HypE family.</text>
</comment>
<dbReference type="Gene3D" id="3.30.1330.10">
    <property type="entry name" value="PurM-like, N-terminal domain"/>
    <property type="match status" value="1"/>
</dbReference>
<reference evidence="4 5" key="1">
    <citation type="submission" date="2017-09" db="EMBL/GenBank/DDBJ databases">
        <title>Depth-based differentiation of microbial function through sediment-hosted aquifers and enrichment of novel symbionts in the deep terrestrial subsurface.</title>
        <authorList>
            <person name="Probst A.J."/>
            <person name="Ladd B."/>
            <person name="Jarett J.K."/>
            <person name="Geller-Mcgrath D.E."/>
            <person name="Sieber C.M."/>
            <person name="Emerson J.B."/>
            <person name="Anantharaman K."/>
            <person name="Thomas B.C."/>
            <person name="Malmstrom R."/>
            <person name="Stieglmeier M."/>
            <person name="Klingl A."/>
            <person name="Woyke T."/>
            <person name="Ryan C.M."/>
            <person name="Banfield J.F."/>
        </authorList>
    </citation>
    <scope>NUCLEOTIDE SEQUENCE [LARGE SCALE GENOMIC DNA]</scope>
    <source>
        <strain evidence="4">CG18_big_fil_WC_8_21_14_2_50_37_10</strain>
    </source>
</reference>
<sequence>MRKIKRLKNGKLPNPLLSKLLKKIKGGNALLGPAIGEDAAMVLSKDLAFIFTLDPITFTDKDIGRYLLNVNANDIAACGGIPKYLILSLLFPKGTEEKQVRSLFSEIQKESEKMKVEILGGHTEITNQVNRTVAIGMLIGTARKDKITPTRNAKPGDKILLTKEIAIEGTATIFREKEKNLGSIFSQEIIKRGKNFLIDPGISILKEAQILNQNCKVNAMHDPTEGGIATALGEISQAAGVKILVEKEKIPIIKETSLVCDYYRLDPLYLLASGCLLAMLPRKEAKKAVKILKENGILATIIGEAKKGKGAWFWQKNKLRKIVPRADEITKIIK</sequence>
<evidence type="ECO:0000313" key="5">
    <source>
        <dbReference type="Proteomes" id="UP000230778"/>
    </source>
</evidence>
<dbReference type="PANTHER" id="PTHR30303:SF4">
    <property type="entry name" value="HYDROGENASE EXPRESSION_FORMATION PROTEIN HYPE"/>
    <property type="match status" value="1"/>
</dbReference>
<comment type="caution">
    <text evidence="4">The sequence shown here is derived from an EMBL/GenBank/DDBJ whole genome shotgun (WGS) entry which is preliminary data.</text>
</comment>
<dbReference type="Gene3D" id="3.90.650.10">
    <property type="entry name" value="PurM-like C-terminal domain"/>
    <property type="match status" value="1"/>
</dbReference>
<accession>A0A2H0FKS0</accession>
<dbReference type="AlphaFoldDB" id="A0A2H0FKS0"/>
<dbReference type="InterPro" id="IPR036676">
    <property type="entry name" value="PurM-like_C_sf"/>
</dbReference>
<dbReference type="PIRSF" id="PIRSF005644">
    <property type="entry name" value="Hdrgns_mtr_HypE"/>
    <property type="match status" value="1"/>
</dbReference>
<evidence type="ECO:0000259" key="2">
    <source>
        <dbReference type="Pfam" id="PF00586"/>
    </source>
</evidence>
<evidence type="ECO:0000313" key="4">
    <source>
        <dbReference type="EMBL" id="PIQ07179.1"/>
    </source>
</evidence>
<dbReference type="InterPro" id="IPR011854">
    <property type="entry name" value="HypE"/>
</dbReference>
<proteinExistence type="inferred from homology"/>
<gene>
    <name evidence="4" type="ORF">COW72_01105</name>
</gene>
<protein>
    <submittedName>
        <fullName evidence="4">Hydrogenase expression/formation protein</fullName>
    </submittedName>
</protein>
<dbReference type="InterPro" id="IPR036921">
    <property type="entry name" value="PurM-like_N_sf"/>
</dbReference>
<dbReference type="SUPFAM" id="SSF56042">
    <property type="entry name" value="PurM C-terminal domain-like"/>
    <property type="match status" value="1"/>
</dbReference>